<dbReference type="Proteomes" id="UP000799536">
    <property type="component" value="Unassembled WGS sequence"/>
</dbReference>
<organism evidence="1 2">
    <name type="scientific">Delitschia confertaspora ATCC 74209</name>
    <dbReference type="NCBI Taxonomy" id="1513339"/>
    <lineage>
        <taxon>Eukaryota</taxon>
        <taxon>Fungi</taxon>
        <taxon>Dikarya</taxon>
        <taxon>Ascomycota</taxon>
        <taxon>Pezizomycotina</taxon>
        <taxon>Dothideomycetes</taxon>
        <taxon>Pleosporomycetidae</taxon>
        <taxon>Pleosporales</taxon>
        <taxon>Delitschiaceae</taxon>
        <taxon>Delitschia</taxon>
    </lineage>
</organism>
<protein>
    <submittedName>
        <fullName evidence="1">Uncharacterized protein</fullName>
    </submittedName>
</protein>
<dbReference type="EMBL" id="ML994180">
    <property type="protein sequence ID" value="KAF2197987.1"/>
    <property type="molecule type" value="Genomic_DNA"/>
</dbReference>
<evidence type="ECO:0000313" key="1">
    <source>
        <dbReference type="EMBL" id="KAF2197987.1"/>
    </source>
</evidence>
<dbReference type="AlphaFoldDB" id="A0A9P4JEK1"/>
<gene>
    <name evidence="1" type="ORF">GQ43DRAFT_434668</name>
</gene>
<keyword evidence="2" id="KW-1185">Reference proteome</keyword>
<evidence type="ECO:0000313" key="2">
    <source>
        <dbReference type="Proteomes" id="UP000799536"/>
    </source>
</evidence>
<name>A0A9P4JEK1_9PLEO</name>
<sequence length="110" mass="12272">MAPAKTPALCCAGQLSFAKALVFDLKLLVVAQEYKAHSLKYEILDQIESALIGRLIPKRTSMWPGDFPTQKTENPSKIDEELEERVLNICVEWVARSRLAASRLQMLGGN</sequence>
<reference evidence="1" key="1">
    <citation type="journal article" date="2020" name="Stud. Mycol.">
        <title>101 Dothideomycetes genomes: a test case for predicting lifestyles and emergence of pathogens.</title>
        <authorList>
            <person name="Haridas S."/>
            <person name="Albert R."/>
            <person name="Binder M."/>
            <person name="Bloem J."/>
            <person name="Labutti K."/>
            <person name="Salamov A."/>
            <person name="Andreopoulos B."/>
            <person name="Baker S."/>
            <person name="Barry K."/>
            <person name="Bills G."/>
            <person name="Bluhm B."/>
            <person name="Cannon C."/>
            <person name="Castanera R."/>
            <person name="Culley D."/>
            <person name="Daum C."/>
            <person name="Ezra D."/>
            <person name="Gonzalez J."/>
            <person name="Henrissat B."/>
            <person name="Kuo A."/>
            <person name="Liang C."/>
            <person name="Lipzen A."/>
            <person name="Lutzoni F."/>
            <person name="Magnuson J."/>
            <person name="Mondo S."/>
            <person name="Nolan M."/>
            <person name="Ohm R."/>
            <person name="Pangilinan J."/>
            <person name="Park H.-J."/>
            <person name="Ramirez L."/>
            <person name="Alfaro M."/>
            <person name="Sun H."/>
            <person name="Tritt A."/>
            <person name="Yoshinaga Y."/>
            <person name="Zwiers L.-H."/>
            <person name="Turgeon B."/>
            <person name="Goodwin S."/>
            <person name="Spatafora J."/>
            <person name="Crous P."/>
            <person name="Grigoriev I."/>
        </authorList>
    </citation>
    <scope>NUCLEOTIDE SEQUENCE</scope>
    <source>
        <strain evidence="1">ATCC 74209</strain>
    </source>
</reference>
<proteinExistence type="predicted"/>
<accession>A0A9P4JEK1</accession>
<comment type="caution">
    <text evidence="1">The sequence shown here is derived from an EMBL/GenBank/DDBJ whole genome shotgun (WGS) entry which is preliminary data.</text>
</comment>